<gene>
    <name evidence="9" type="ORF">I4J89_15590</name>
</gene>
<evidence type="ECO:0000313" key="9">
    <source>
        <dbReference type="EMBL" id="MBG0562879.1"/>
    </source>
</evidence>
<keyword evidence="10" id="KW-1185">Reference proteome</keyword>
<dbReference type="GO" id="GO:0042626">
    <property type="term" value="F:ATPase-coupled transmembrane transporter activity"/>
    <property type="evidence" value="ECO:0007669"/>
    <property type="project" value="InterPro"/>
</dbReference>
<dbReference type="RefSeq" id="WP_196414668.1">
    <property type="nucleotide sequence ID" value="NZ_JADQTO010000006.1"/>
</dbReference>
<dbReference type="GO" id="GO:0042597">
    <property type="term" value="C:periplasmic space"/>
    <property type="evidence" value="ECO:0007669"/>
    <property type="project" value="UniProtKB-SubCell"/>
</dbReference>
<dbReference type="GO" id="GO:0016020">
    <property type="term" value="C:membrane"/>
    <property type="evidence" value="ECO:0007669"/>
    <property type="project" value="InterPro"/>
</dbReference>
<keyword evidence="4 7" id="KW-0732">Signal</keyword>
<evidence type="ECO:0000256" key="2">
    <source>
        <dbReference type="ARBA" id="ARBA00010742"/>
    </source>
</evidence>
<evidence type="ECO:0000256" key="4">
    <source>
        <dbReference type="ARBA" id="ARBA00022729"/>
    </source>
</evidence>
<comment type="subcellular location">
    <subcellularLocation>
        <location evidence="1">Periplasm</location>
    </subcellularLocation>
</comment>
<evidence type="ECO:0000313" key="10">
    <source>
        <dbReference type="Proteomes" id="UP000598146"/>
    </source>
</evidence>
<dbReference type="PROSITE" id="PS51257">
    <property type="entry name" value="PROKAR_LIPOPROTEIN"/>
    <property type="match status" value="1"/>
</dbReference>
<dbReference type="NCBIfam" id="TIGR01728">
    <property type="entry name" value="SsuA_fam"/>
    <property type="match status" value="1"/>
</dbReference>
<feature type="signal peptide" evidence="7">
    <location>
        <begin position="1"/>
        <end position="18"/>
    </location>
</feature>
<sequence length="331" mass="34983">MRIMRAVLAAAAATVVLAGCVQGEDAPAEKGGGGDAVTLRLDYAYYNPASLVLRDQKWLETELGANGVTVSWQLSAGSNKANEALRAEAIDVGSTAGVAALVARANGAPIKTINVFSQPEWAAIVVPKGSAITSVAGLKGKKVAATKGTDPYFFLLQTLAEAGLKPDDVTVTNLQHADGRTALERGDVDAWAGLDPLMATSELEAGSKLIYRNVGFNSYGVLNARETFLSEHPELAQAVVNAYEKARQWIKDNPDQAVTLYAKEAKISEAVATKVLTERTRLDIDPVPGAAQKTVFEKILPVLVADANVKTEEAARTALDSIFEPKYASAS</sequence>
<feature type="chain" id="PRO_5038563307" description="Putative aliphatic sulfonates-binding protein" evidence="7">
    <location>
        <begin position="19"/>
        <end position="331"/>
    </location>
</feature>
<dbReference type="Pfam" id="PF09084">
    <property type="entry name" value="NMT1"/>
    <property type="match status" value="1"/>
</dbReference>
<organism evidence="9 10">
    <name type="scientific">Actinoplanes aureus</name>
    <dbReference type="NCBI Taxonomy" id="2792083"/>
    <lineage>
        <taxon>Bacteria</taxon>
        <taxon>Bacillati</taxon>
        <taxon>Actinomycetota</taxon>
        <taxon>Actinomycetes</taxon>
        <taxon>Micromonosporales</taxon>
        <taxon>Micromonosporaceae</taxon>
        <taxon>Actinoplanes</taxon>
    </lineage>
</organism>
<dbReference type="InterPro" id="IPR001638">
    <property type="entry name" value="Solute-binding_3/MltF_N"/>
</dbReference>
<dbReference type="InterPro" id="IPR010067">
    <property type="entry name" value="ABC_SsuA_sub-bd"/>
</dbReference>
<name>A0A931C626_9ACTN</name>
<reference evidence="9" key="1">
    <citation type="submission" date="2020-11" db="EMBL/GenBank/DDBJ databases">
        <title>Isolation and identification of active actinomycetes.</title>
        <authorList>
            <person name="Sun X."/>
        </authorList>
    </citation>
    <scope>NUCLEOTIDE SEQUENCE</scope>
    <source>
        <strain evidence="9">NEAU-A11</strain>
    </source>
</reference>
<dbReference type="EMBL" id="JADQTO010000006">
    <property type="protein sequence ID" value="MBG0562879.1"/>
    <property type="molecule type" value="Genomic_DNA"/>
</dbReference>
<dbReference type="AlphaFoldDB" id="A0A931C626"/>
<feature type="domain" description="Solute-binding protein family 3/N-terminal" evidence="8">
    <location>
        <begin position="38"/>
        <end position="253"/>
    </location>
</feature>
<evidence type="ECO:0000259" key="8">
    <source>
        <dbReference type="SMART" id="SM00062"/>
    </source>
</evidence>
<comment type="caution">
    <text evidence="9">The sequence shown here is derived from an EMBL/GenBank/DDBJ whole genome shotgun (WGS) entry which is preliminary data.</text>
</comment>
<proteinExistence type="inferred from homology"/>
<dbReference type="InterPro" id="IPR015168">
    <property type="entry name" value="SsuA/THI5"/>
</dbReference>
<protein>
    <recommendedName>
        <fullName evidence="6">Putative aliphatic sulfonates-binding protein</fullName>
    </recommendedName>
</protein>
<keyword evidence="3" id="KW-0813">Transport</keyword>
<dbReference type="FunFam" id="3.40.190.10:FF:000050">
    <property type="entry name" value="Sulfonate ABC transporter substrate-binding protein"/>
    <property type="match status" value="1"/>
</dbReference>
<evidence type="ECO:0000256" key="5">
    <source>
        <dbReference type="ARBA" id="ARBA00055538"/>
    </source>
</evidence>
<accession>A0A931C626</accession>
<dbReference type="SMART" id="SM00062">
    <property type="entry name" value="PBPb"/>
    <property type="match status" value="1"/>
</dbReference>
<dbReference type="PANTHER" id="PTHR30024">
    <property type="entry name" value="ALIPHATIC SULFONATES-BINDING PROTEIN-RELATED"/>
    <property type="match status" value="1"/>
</dbReference>
<dbReference type="Gene3D" id="3.40.190.10">
    <property type="entry name" value="Periplasmic binding protein-like II"/>
    <property type="match status" value="2"/>
</dbReference>
<evidence type="ECO:0000256" key="7">
    <source>
        <dbReference type="SAM" id="SignalP"/>
    </source>
</evidence>
<evidence type="ECO:0000256" key="6">
    <source>
        <dbReference type="ARBA" id="ARBA00070228"/>
    </source>
</evidence>
<evidence type="ECO:0000256" key="3">
    <source>
        <dbReference type="ARBA" id="ARBA00022448"/>
    </source>
</evidence>
<comment type="similarity">
    <text evidence="2">Belongs to the bacterial solute-binding protein SsuA/TauA family.</text>
</comment>
<comment type="function">
    <text evidence="5">Part of a binding-protein-dependent transport system for aliphatic sulfonates. Putative binding protein.</text>
</comment>
<evidence type="ECO:0000256" key="1">
    <source>
        <dbReference type="ARBA" id="ARBA00004418"/>
    </source>
</evidence>
<dbReference type="PANTHER" id="PTHR30024:SF21">
    <property type="entry name" value="ABC TRANSPORTER SUBSTRATE-BINDING PROTEIN"/>
    <property type="match status" value="1"/>
</dbReference>
<dbReference type="Proteomes" id="UP000598146">
    <property type="component" value="Unassembled WGS sequence"/>
</dbReference>
<dbReference type="SUPFAM" id="SSF53850">
    <property type="entry name" value="Periplasmic binding protein-like II"/>
    <property type="match status" value="1"/>
</dbReference>